<dbReference type="EMBL" id="DF237039">
    <property type="protein sequence ID" value="GAQ81779.1"/>
    <property type="molecule type" value="Genomic_DNA"/>
</dbReference>
<keyword evidence="2" id="KW-1185">Reference proteome</keyword>
<accession>A0A0U9HSB9</accession>
<gene>
    <name evidence="1" type="ORF">KFL_000900350</name>
</gene>
<evidence type="ECO:0000313" key="1">
    <source>
        <dbReference type="EMBL" id="GAQ81779.1"/>
    </source>
</evidence>
<name>A0A0U9HSB9_KLENI</name>
<organism evidence="1 2">
    <name type="scientific">Klebsormidium nitens</name>
    <name type="common">Green alga</name>
    <name type="synonym">Ulothrix nitens</name>
    <dbReference type="NCBI Taxonomy" id="105231"/>
    <lineage>
        <taxon>Eukaryota</taxon>
        <taxon>Viridiplantae</taxon>
        <taxon>Streptophyta</taxon>
        <taxon>Klebsormidiophyceae</taxon>
        <taxon>Klebsormidiales</taxon>
        <taxon>Klebsormidiaceae</taxon>
        <taxon>Klebsormidium</taxon>
    </lineage>
</organism>
<reference evidence="1 2" key="1">
    <citation type="journal article" date="2014" name="Nat. Commun.">
        <title>Klebsormidium flaccidum genome reveals primary factors for plant terrestrial adaptation.</title>
        <authorList>
            <person name="Hori K."/>
            <person name="Maruyama F."/>
            <person name="Fujisawa T."/>
            <person name="Togashi T."/>
            <person name="Yamamoto N."/>
            <person name="Seo M."/>
            <person name="Sato S."/>
            <person name="Yamada T."/>
            <person name="Mori H."/>
            <person name="Tajima N."/>
            <person name="Moriyama T."/>
            <person name="Ikeuchi M."/>
            <person name="Watanabe M."/>
            <person name="Wada H."/>
            <person name="Kobayashi K."/>
            <person name="Saito M."/>
            <person name="Masuda T."/>
            <person name="Sasaki-Sekimoto Y."/>
            <person name="Mashiguchi K."/>
            <person name="Awai K."/>
            <person name="Shimojima M."/>
            <person name="Masuda S."/>
            <person name="Iwai M."/>
            <person name="Nobusawa T."/>
            <person name="Narise T."/>
            <person name="Kondo S."/>
            <person name="Saito H."/>
            <person name="Sato R."/>
            <person name="Murakawa M."/>
            <person name="Ihara Y."/>
            <person name="Oshima-Yamada Y."/>
            <person name="Ohtaka K."/>
            <person name="Satoh M."/>
            <person name="Sonobe K."/>
            <person name="Ishii M."/>
            <person name="Ohtani R."/>
            <person name="Kanamori-Sato M."/>
            <person name="Honoki R."/>
            <person name="Miyazaki D."/>
            <person name="Mochizuki H."/>
            <person name="Umetsu J."/>
            <person name="Higashi K."/>
            <person name="Shibata D."/>
            <person name="Kamiya Y."/>
            <person name="Sato N."/>
            <person name="Nakamura Y."/>
            <person name="Tabata S."/>
            <person name="Ida S."/>
            <person name="Kurokawa K."/>
            <person name="Ohta H."/>
        </authorList>
    </citation>
    <scope>NUCLEOTIDE SEQUENCE [LARGE SCALE GENOMIC DNA]</scope>
    <source>
        <strain evidence="1 2">NIES-2285</strain>
    </source>
</reference>
<evidence type="ECO:0000313" key="2">
    <source>
        <dbReference type="Proteomes" id="UP000054558"/>
    </source>
</evidence>
<dbReference type="AlphaFoldDB" id="A0A0U9HSB9"/>
<proteinExistence type="predicted"/>
<sequence>MRSKSTPAKSVEQEAREQRLVHVLQVRGSSQGLKTCTGEFRECGEAGLWSRPALVEPANLPQYGASPLRFSAREAGLSAAFAVQTAPAGFPCLNLTRVLTRAVTAA</sequence>
<dbReference type="Proteomes" id="UP000054558">
    <property type="component" value="Unassembled WGS sequence"/>
</dbReference>
<protein>
    <submittedName>
        <fullName evidence="1">Uncharacterized protein</fullName>
    </submittedName>
</protein>